<keyword evidence="4" id="KW-1185">Reference proteome</keyword>
<proteinExistence type="inferred from homology"/>
<dbReference type="AlphaFoldDB" id="A0A0R3T4Y0"/>
<dbReference type="Pfam" id="PF03981">
    <property type="entry name" value="Ubiq_cyt_C_chap"/>
    <property type="match status" value="1"/>
</dbReference>
<evidence type="ECO:0000313" key="3">
    <source>
        <dbReference type="EMBL" id="VDN97976.1"/>
    </source>
</evidence>
<dbReference type="PANTHER" id="PTHR12184">
    <property type="entry name" value="UBIQUINOL-CYTOCHROME C REDUCTASE COMPLEX ASSEMBLY FACTOR 1 FAMILY MEMBER"/>
    <property type="match status" value="1"/>
</dbReference>
<dbReference type="InterPro" id="IPR021150">
    <property type="entry name" value="Ubiq_cyt_c_chap"/>
</dbReference>
<dbReference type="GO" id="GO:0034551">
    <property type="term" value="P:mitochondrial respiratory chain complex III assembly"/>
    <property type="evidence" value="ECO:0007669"/>
    <property type="project" value="TreeGrafter"/>
</dbReference>
<name>A0A0R3T4Y0_RODNA</name>
<dbReference type="EMBL" id="UZAE01000973">
    <property type="protein sequence ID" value="VDN97976.1"/>
    <property type="molecule type" value="Genomic_DNA"/>
</dbReference>
<dbReference type="PANTHER" id="PTHR12184:SF1">
    <property type="entry name" value="UBIQUINOL-CYTOCHROME-C REDUCTASE COMPLEX ASSEMBLY FACTOR 1"/>
    <property type="match status" value="1"/>
</dbReference>
<protein>
    <submittedName>
        <fullName evidence="5">Ubiq_cyt_C_chap domain-containing protein</fullName>
    </submittedName>
</protein>
<evidence type="ECO:0000259" key="2">
    <source>
        <dbReference type="Pfam" id="PF03981"/>
    </source>
</evidence>
<feature type="domain" description="Ubiquinol-cytochrome c chaperone" evidence="2">
    <location>
        <begin position="83"/>
        <end position="216"/>
    </location>
</feature>
<sequence length="251" mass="29305">MLGVCSRIRCITNSSIMHICSAIRPFSSVSSQVISQTEPGIVDSLKYKMGIGLRYSNGRLKMSGENIYTICAEYPEFMDFVKKFNLPDTFQTWFSLTTLHIWMCLVRLRREGQEGRIIRNVFIQLIWTDLKGRMKPFGIIRKQHNHVDQFKSQFFGSVFAYDEAFLMHSDPALAAALWRNLFISSPDTSAEQLFKLVHYIRKQLAHLNSLSSDQIVGRGMPMFLRLNEEELNPEYANRRIHYCFTWPEWDK</sequence>
<evidence type="ECO:0000313" key="5">
    <source>
        <dbReference type="WBParaSite" id="HNAJ_0000211801-mRNA-1"/>
    </source>
</evidence>
<dbReference type="InterPro" id="IPR007129">
    <property type="entry name" value="Ubiqinol_cyt_c_chaperone_CPB3"/>
</dbReference>
<reference evidence="3 4" key="2">
    <citation type="submission" date="2018-11" db="EMBL/GenBank/DDBJ databases">
        <authorList>
            <consortium name="Pathogen Informatics"/>
        </authorList>
    </citation>
    <scope>NUCLEOTIDE SEQUENCE [LARGE SCALE GENOMIC DNA]</scope>
</reference>
<evidence type="ECO:0000256" key="1">
    <source>
        <dbReference type="ARBA" id="ARBA00006407"/>
    </source>
</evidence>
<dbReference type="WBParaSite" id="HNAJ_0000211801-mRNA-1">
    <property type="protein sequence ID" value="HNAJ_0000211801-mRNA-1"/>
    <property type="gene ID" value="HNAJ_0000211801"/>
</dbReference>
<dbReference type="Proteomes" id="UP000278807">
    <property type="component" value="Unassembled WGS sequence"/>
</dbReference>
<evidence type="ECO:0000313" key="4">
    <source>
        <dbReference type="Proteomes" id="UP000278807"/>
    </source>
</evidence>
<comment type="similarity">
    <text evidence="1">Belongs to the CBP3 family.</text>
</comment>
<organism evidence="5">
    <name type="scientific">Rodentolepis nana</name>
    <name type="common">Dwarf tapeworm</name>
    <name type="synonym">Hymenolepis nana</name>
    <dbReference type="NCBI Taxonomy" id="102285"/>
    <lineage>
        <taxon>Eukaryota</taxon>
        <taxon>Metazoa</taxon>
        <taxon>Spiralia</taxon>
        <taxon>Lophotrochozoa</taxon>
        <taxon>Platyhelminthes</taxon>
        <taxon>Cestoda</taxon>
        <taxon>Eucestoda</taxon>
        <taxon>Cyclophyllidea</taxon>
        <taxon>Hymenolepididae</taxon>
        <taxon>Rodentolepis</taxon>
    </lineage>
</organism>
<dbReference type="OrthoDB" id="4007at2759"/>
<gene>
    <name evidence="3" type="ORF">HNAJ_LOCUS2117</name>
</gene>
<accession>A0A0R3T4Y0</accession>
<dbReference type="STRING" id="102285.A0A0R3T4Y0"/>
<reference evidence="5" key="1">
    <citation type="submission" date="2017-02" db="UniProtKB">
        <authorList>
            <consortium name="WormBaseParasite"/>
        </authorList>
    </citation>
    <scope>IDENTIFICATION</scope>
</reference>
<dbReference type="GO" id="GO:0005739">
    <property type="term" value="C:mitochondrion"/>
    <property type="evidence" value="ECO:0007669"/>
    <property type="project" value="TreeGrafter"/>
</dbReference>